<dbReference type="EMBL" id="CP033133">
    <property type="protein sequence ID" value="AYO55130.1"/>
    <property type="molecule type" value="Genomic_DNA"/>
</dbReference>
<dbReference type="SUPFAM" id="SSF56601">
    <property type="entry name" value="beta-lactamase/transpeptidase-like"/>
    <property type="match status" value="1"/>
</dbReference>
<dbReference type="Gene3D" id="3.30.1390.30">
    <property type="entry name" value="Penicillin-binding protein 2a, domain 3"/>
    <property type="match status" value="1"/>
</dbReference>
<keyword evidence="5 14" id="KW-0121">Carboxypeptidase</keyword>
<dbReference type="Proteomes" id="UP000293863">
    <property type="component" value="Unassembled WGS sequence"/>
</dbReference>
<evidence type="ECO:0000256" key="7">
    <source>
        <dbReference type="ARBA" id="ARBA00022692"/>
    </source>
</evidence>
<feature type="binding site" evidence="14">
    <location>
        <position position="371"/>
    </location>
    <ligand>
        <name>Zn(2+)</name>
        <dbReference type="ChEBI" id="CHEBI:29105"/>
    </ligand>
</feature>
<evidence type="ECO:0000313" key="19">
    <source>
        <dbReference type="EMBL" id="RZG45942.1"/>
    </source>
</evidence>
<keyword evidence="7 14" id="KW-0812">Transmembrane</keyword>
<comment type="cofactor">
    <cofactor evidence="14">
        <name>Zn(2+)</name>
        <dbReference type="ChEBI" id="CHEBI:29105"/>
    </cofactor>
    <text evidence="14">Binds one Zn(2+) ion per subunit.</text>
</comment>
<dbReference type="EC" id="3.4.16.4" evidence="14"/>
<feature type="domain" description="Penicillin-binding protein transpeptidase" evidence="16">
    <location>
        <begin position="267"/>
        <end position="601"/>
    </location>
</feature>
<proteinExistence type="inferred from homology"/>
<evidence type="ECO:0000256" key="1">
    <source>
        <dbReference type="ARBA" id="ARBA00004167"/>
    </source>
</evidence>
<dbReference type="Gene3D" id="3.40.710.10">
    <property type="entry name" value="DD-peptidase/beta-lactamase superfamily"/>
    <property type="match status" value="1"/>
</dbReference>
<evidence type="ECO:0000256" key="3">
    <source>
        <dbReference type="ARBA" id="ARBA00022475"/>
    </source>
</evidence>
<dbReference type="AlphaFoldDB" id="A0A385C5Y6"/>
<feature type="domain" description="Penicillin-binding protein dimerisation" evidence="17">
    <location>
        <begin position="64"/>
        <end position="234"/>
    </location>
</feature>
<evidence type="ECO:0000259" key="17">
    <source>
        <dbReference type="Pfam" id="PF03717"/>
    </source>
</evidence>
<keyword evidence="14" id="KW-0479">Metal-binding</keyword>
<keyword evidence="14" id="KW-0862">Zinc</keyword>
<dbReference type="InterPro" id="IPR012338">
    <property type="entry name" value="Beta-lactam/transpept-like"/>
</dbReference>
<evidence type="ECO:0000256" key="2">
    <source>
        <dbReference type="ARBA" id="ARBA00004236"/>
    </source>
</evidence>
<dbReference type="InterPro" id="IPR001460">
    <property type="entry name" value="PCN-bd_Tpept"/>
</dbReference>
<keyword evidence="13 14" id="KW-0961">Cell wall biogenesis/degradation</keyword>
<dbReference type="STRING" id="1879050.GCA_001696605_00810"/>
<evidence type="ECO:0000256" key="13">
    <source>
        <dbReference type="ARBA" id="ARBA00023316"/>
    </source>
</evidence>
<evidence type="ECO:0000256" key="10">
    <source>
        <dbReference type="ARBA" id="ARBA00022984"/>
    </source>
</evidence>
<dbReference type="GO" id="GO:0009252">
    <property type="term" value="P:peptidoglycan biosynthetic process"/>
    <property type="evidence" value="ECO:0007669"/>
    <property type="project" value="UniProtKB-UniRule"/>
</dbReference>
<keyword evidence="9 14" id="KW-0133">Cell shape</keyword>
<dbReference type="PANTHER" id="PTHR30627">
    <property type="entry name" value="PEPTIDOGLYCAN D,D-TRANSPEPTIDASE"/>
    <property type="match status" value="1"/>
</dbReference>
<comment type="subcellular location">
    <subcellularLocation>
        <location evidence="14">Cell inner membrane</location>
        <topology evidence="14">Single-pass membrane protein</topology>
    </subcellularLocation>
    <subcellularLocation>
        <location evidence="2">Cell membrane</location>
    </subcellularLocation>
    <subcellularLocation>
        <location evidence="1">Membrane</location>
        <topology evidence="1">Single-pass membrane protein</topology>
    </subcellularLocation>
</comment>
<evidence type="ECO:0000313" key="18">
    <source>
        <dbReference type="EMBL" id="AYO55130.1"/>
    </source>
</evidence>
<dbReference type="RefSeq" id="WP_068973522.1">
    <property type="nucleotide sequence ID" value="NZ_CP031716.1"/>
</dbReference>
<feature type="binding site" evidence="14">
    <location>
        <position position="350"/>
    </location>
    <ligand>
        <name>Zn(2+)</name>
        <dbReference type="ChEBI" id="CHEBI:29105"/>
    </ligand>
</feature>
<comment type="catalytic activity">
    <reaction evidence="14">
        <text>Preferential cleavage: (Ac)2-L-Lys-D-Ala-|-D-Ala. Also transpeptidation of peptidyl-alanyl moieties that are N-acyl substituents of D-alanine.</text>
        <dbReference type="EC" id="3.4.16.4"/>
    </reaction>
</comment>
<feature type="active site" description="Acyl-ester intermediate" evidence="14">
    <location>
        <position position="326"/>
    </location>
</feature>
<reference evidence="18 20" key="1">
    <citation type="submission" date="2018-10" db="EMBL/GenBank/DDBJ databases">
        <title>The complete genome of Acinetobacter wuhouensis strain WCHAW010062.</title>
        <authorList>
            <person name="Hu Y."/>
            <person name="Long H."/>
            <person name="Feng Y."/>
            <person name="Zong Z."/>
        </authorList>
    </citation>
    <scope>NUCLEOTIDE SEQUENCE [LARGE SCALE GENOMIC DNA]</scope>
    <source>
        <strain evidence="18 20">WCHAW010062</strain>
    </source>
</reference>
<dbReference type="Pfam" id="PF00905">
    <property type="entry name" value="Transpeptidase"/>
    <property type="match status" value="1"/>
</dbReference>
<keyword evidence="3 14" id="KW-1003">Cell membrane</keyword>
<dbReference type="GO" id="GO:0071972">
    <property type="term" value="F:peptidoglycan L,D-transpeptidase activity"/>
    <property type="evidence" value="ECO:0007669"/>
    <property type="project" value="TreeGrafter"/>
</dbReference>
<feature type="transmembrane region" description="Helical" evidence="14">
    <location>
        <begin position="21"/>
        <end position="41"/>
    </location>
</feature>
<comment type="function">
    <text evidence="14">Catalyzes cross-linking of the peptidoglycan cell wall.</text>
</comment>
<reference evidence="19 21" key="2">
    <citation type="submission" date="2019-02" db="EMBL/GenBank/DDBJ databases">
        <title>The Batch Genome Submission of Acinetobacter spp. strains.</title>
        <authorList>
            <person name="Qin J."/>
            <person name="Hu Y."/>
            <person name="Ye H."/>
            <person name="Wei L."/>
            <person name="Feng Y."/>
            <person name="Zong Z."/>
        </authorList>
    </citation>
    <scope>NUCLEOTIDE SEQUENCE [LARGE SCALE GENOMIC DNA]</scope>
    <source>
        <strain evidence="19 21">WCHAW060049</strain>
    </source>
</reference>
<dbReference type="NCBIfam" id="TIGR03423">
    <property type="entry name" value="pbp2_mrdA"/>
    <property type="match status" value="1"/>
</dbReference>
<dbReference type="Gene3D" id="3.90.1310.10">
    <property type="entry name" value="Penicillin-binding protein 2a (Domain 2)"/>
    <property type="match status" value="1"/>
</dbReference>
<evidence type="ECO:0000256" key="11">
    <source>
        <dbReference type="ARBA" id="ARBA00022989"/>
    </source>
</evidence>
<dbReference type="OrthoDB" id="9766847at2"/>
<keyword evidence="8 14" id="KW-0378">Hydrolase</keyword>
<dbReference type="InterPro" id="IPR050515">
    <property type="entry name" value="Beta-lactam/transpept"/>
</dbReference>
<dbReference type="Proteomes" id="UP000279962">
    <property type="component" value="Chromosome"/>
</dbReference>
<keyword evidence="11 14" id="KW-1133">Transmembrane helix</keyword>
<dbReference type="HAMAP" id="MF_02081">
    <property type="entry name" value="MrdA_transpept"/>
    <property type="match status" value="1"/>
</dbReference>
<evidence type="ECO:0000259" key="16">
    <source>
        <dbReference type="Pfam" id="PF00905"/>
    </source>
</evidence>
<organism evidence="19 21">
    <name type="scientific">Acinetobacter wuhouensis</name>
    <dbReference type="NCBI Taxonomy" id="1879050"/>
    <lineage>
        <taxon>Bacteria</taxon>
        <taxon>Pseudomonadati</taxon>
        <taxon>Pseudomonadota</taxon>
        <taxon>Gammaproteobacteria</taxon>
        <taxon>Moraxellales</taxon>
        <taxon>Moraxellaceae</taxon>
        <taxon>Acinetobacter</taxon>
    </lineage>
</organism>
<dbReference type="EMBL" id="SGSQ01000015">
    <property type="protein sequence ID" value="RZG45942.1"/>
    <property type="molecule type" value="Genomic_DNA"/>
</dbReference>
<dbReference type="GO" id="GO:0009002">
    <property type="term" value="F:serine-type D-Ala-D-Ala carboxypeptidase activity"/>
    <property type="evidence" value="ECO:0007669"/>
    <property type="project" value="UniProtKB-UniRule"/>
</dbReference>
<evidence type="ECO:0000313" key="21">
    <source>
        <dbReference type="Proteomes" id="UP000293863"/>
    </source>
</evidence>
<dbReference type="GO" id="GO:0008270">
    <property type="term" value="F:zinc ion binding"/>
    <property type="evidence" value="ECO:0007669"/>
    <property type="project" value="UniProtKB-UniRule"/>
</dbReference>
<dbReference type="UniPathway" id="UPA00219"/>
<dbReference type="InterPro" id="IPR005311">
    <property type="entry name" value="PBP_dimer"/>
</dbReference>
<evidence type="ECO:0000256" key="9">
    <source>
        <dbReference type="ARBA" id="ARBA00022960"/>
    </source>
</evidence>
<evidence type="ECO:0000256" key="5">
    <source>
        <dbReference type="ARBA" id="ARBA00022645"/>
    </source>
</evidence>
<feature type="region of interest" description="Disordered" evidence="15">
    <location>
        <begin position="615"/>
        <end position="689"/>
    </location>
</feature>
<keyword evidence="21" id="KW-1185">Reference proteome</keyword>
<dbReference type="KEGG" id="awu:BEN71_13595"/>
<dbReference type="InterPro" id="IPR036138">
    <property type="entry name" value="PBP_dimer_sf"/>
</dbReference>
<dbReference type="GO" id="GO:0005886">
    <property type="term" value="C:plasma membrane"/>
    <property type="evidence" value="ECO:0007669"/>
    <property type="project" value="UniProtKB-SubCell"/>
</dbReference>
<evidence type="ECO:0000313" key="20">
    <source>
        <dbReference type="Proteomes" id="UP000279962"/>
    </source>
</evidence>
<dbReference type="GO" id="GO:0008360">
    <property type="term" value="P:regulation of cell shape"/>
    <property type="evidence" value="ECO:0007669"/>
    <property type="project" value="UniProtKB-KW"/>
</dbReference>
<evidence type="ECO:0000256" key="12">
    <source>
        <dbReference type="ARBA" id="ARBA00023136"/>
    </source>
</evidence>
<protein>
    <recommendedName>
        <fullName evidence="14">Peptidoglycan D,D-transpeptidase MrdA</fullName>
        <ecNumber evidence="14">3.4.16.4</ecNumber>
    </recommendedName>
    <alternativeName>
        <fullName evidence="14">Penicillin-binding protein 2</fullName>
        <shortName evidence="14">PBP-2</shortName>
    </alternativeName>
</protein>
<keyword evidence="10 14" id="KW-0573">Peptidoglycan synthesis</keyword>
<feature type="binding site" evidence="14">
    <location>
        <position position="384"/>
    </location>
    <ligand>
        <name>Zn(2+)</name>
        <dbReference type="ChEBI" id="CHEBI:29105"/>
    </ligand>
</feature>
<dbReference type="PANTHER" id="PTHR30627:SF2">
    <property type="entry name" value="PEPTIDOGLYCAN D,D-TRANSPEPTIDASE MRDA"/>
    <property type="match status" value="1"/>
</dbReference>
<keyword evidence="12 14" id="KW-0472">Membrane</keyword>
<dbReference type="SUPFAM" id="SSF56519">
    <property type="entry name" value="Penicillin binding protein dimerisation domain"/>
    <property type="match status" value="1"/>
</dbReference>
<evidence type="ECO:0000256" key="14">
    <source>
        <dbReference type="HAMAP-Rule" id="MF_02081"/>
    </source>
</evidence>
<evidence type="ECO:0000256" key="4">
    <source>
        <dbReference type="ARBA" id="ARBA00022519"/>
    </source>
</evidence>
<dbReference type="GO" id="GO:0006508">
    <property type="term" value="P:proteolysis"/>
    <property type="evidence" value="ECO:0007669"/>
    <property type="project" value="UniProtKB-KW"/>
</dbReference>
<comment type="pathway">
    <text evidence="14">Cell wall biogenesis; peptidoglycan biosynthesis.</text>
</comment>
<accession>A0A385C5Y6</accession>
<sequence>MKQQFPLKNVQQEKRIFRSRVFFAIGIVSFFMCLLIARYAYLQIFHHQEFSEASDKNRIRLQPIAPARGYIYDRNGILLADNYPVFTATLSKADVEDIDGTVQRLVPILSLNQEDIDRFNSRIKTSKKTERVTLKLNLTEQDIARFSEVKFQFPGVDIETQMTRYYPHGELFAHVIGYVGRINDKELKEIDKDSYAGTNLIGKIGVEKSYEDLLHGVPGYESIEADAHGNVLRHLGRKEAIRGNDLYLSLDFGLQTVAAEQLIGRRGAVVAIDPRTGEILALVSSPSFNPNLFVTGISSKDYSGLRDNLDQPLYNRAVQGTYPPGSTIKPMFGMGGIHYKTVDWNTAISDPGYFHLPGDSHKFRDHKKTGHGSVNMHKAQIVSCDTYFYILSYQMGIDKMNAWMRQFGFGEKTGVDLPSESTGLYPSPEWKMRTRKSKWLKGETISVSIGQGAFTATPLQLAMATAITANHGAHVIPHVLRESKGAKHHPVLNAPTGKIQFNGTDEDWVKMKDAMVDVIQSGTGRGIRTNAYKIAGKTGTAQVKSIAQGKRYNEALLTDRQLDHGLFVGFAPADNPEIAIAVIWENGKHGGSAAQIARPVFDYWMLTRKKKPIVPQNHHLSGGLMTAGIKPGELPSGDISLSADPNAMPKPKPNAQGSQPTANNQRNTTTNRPAPQTHTAPATQADISE</sequence>
<feature type="compositionally biased region" description="Low complexity" evidence="15">
    <location>
        <begin position="659"/>
        <end position="689"/>
    </location>
</feature>
<dbReference type="GO" id="GO:0071555">
    <property type="term" value="P:cell wall organization"/>
    <property type="evidence" value="ECO:0007669"/>
    <property type="project" value="UniProtKB-KW"/>
</dbReference>
<dbReference type="InterPro" id="IPR017790">
    <property type="entry name" value="Penicillin-binding_protein_2"/>
</dbReference>
<evidence type="ECO:0000256" key="6">
    <source>
        <dbReference type="ARBA" id="ARBA00022670"/>
    </source>
</evidence>
<evidence type="ECO:0000256" key="15">
    <source>
        <dbReference type="SAM" id="MobiDB-lite"/>
    </source>
</evidence>
<keyword evidence="4 14" id="KW-0997">Cell inner membrane</keyword>
<name>A0A385C5Y6_9GAMM</name>
<evidence type="ECO:0000256" key="8">
    <source>
        <dbReference type="ARBA" id="ARBA00022801"/>
    </source>
</evidence>
<dbReference type="GO" id="GO:0008658">
    <property type="term" value="F:penicillin binding"/>
    <property type="evidence" value="ECO:0007669"/>
    <property type="project" value="UniProtKB-UniRule"/>
</dbReference>
<gene>
    <name evidence="14 19" type="primary">mrdA</name>
    <name evidence="18" type="ORF">CDG68_16340</name>
    <name evidence="19" type="ORF">EXU28_10665</name>
</gene>
<feature type="binding site" evidence="14">
    <location>
        <position position="365"/>
    </location>
    <ligand>
        <name>Zn(2+)</name>
        <dbReference type="ChEBI" id="CHEBI:29105"/>
    </ligand>
</feature>
<keyword evidence="6 14" id="KW-0645">Protease</keyword>
<dbReference type="Pfam" id="PF03717">
    <property type="entry name" value="PBP_dimer"/>
    <property type="match status" value="1"/>
</dbReference>
<comment type="similarity">
    <text evidence="14">Belongs to the transpeptidase family. MrdA subfamily.</text>
</comment>